<evidence type="ECO:0000313" key="2">
    <source>
        <dbReference type="EMBL" id="TQL62077.1"/>
    </source>
</evidence>
<evidence type="ECO:0000256" key="1">
    <source>
        <dbReference type="SAM" id="MobiDB-lite"/>
    </source>
</evidence>
<dbReference type="Proteomes" id="UP000315389">
    <property type="component" value="Unassembled WGS sequence"/>
</dbReference>
<comment type="caution">
    <text evidence="2">The sequence shown here is derived from an EMBL/GenBank/DDBJ whole genome shotgun (WGS) entry which is preliminary data.</text>
</comment>
<proteinExistence type="predicted"/>
<gene>
    <name evidence="2" type="ORF">FB461_1711</name>
</gene>
<protein>
    <submittedName>
        <fullName evidence="2">Uncharacterized protein</fullName>
    </submittedName>
</protein>
<organism evidence="2 3">
    <name type="scientific">Rarobacter faecitabidus</name>
    <dbReference type="NCBI Taxonomy" id="13243"/>
    <lineage>
        <taxon>Bacteria</taxon>
        <taxon>Bacillati</taxon>
        <taxon>Actinomycetota</taxon>
        <taxon>Actinomycetes</taxon>
        <taxon>Micrococcales</taxon>
        <taxon>Rarobacteraceae</taxon>
        <taxon>Rarobacter</taxon>
    </lineage>
</organism>
<sequence>MAENNTQDNAASTGAVTNVPGSVRPEKSRKGL</sequence>
<evidence type="ECO:0000313" key="3">
    <source>
        <dbReference type="Proteomes" id="UP000315389"/>
    </source>
</evidence>
<keyword evidence="3" id="KW-1185">Reference proteome</keyword>
<dbReference type="AlphaFoldDB" id="A0A542ZP35"/>
<feature type="compositionally biased region" description="Polar residues" evidence="1">
    <location>
        <begin position="1"/>
        <end position="20"/>
    </location>
</feature>
<accession>A0A542ZP35</accession>
<feature type="region of interest" description="Disordered" evidence="1">
    <location>
        <begin position="1"/>
        <end position="32"/>
    </location>
</feature>
<reference evidence="2 3" key="1">
    <citation type="submission" date="2019-06" db="EMBL/GenBank/DDBJ databases">
        <title>Sequencing the genomes of 1000 actinobacteria strains.</title>
        <authorList>
            <person name="Klenk H.-P."/>
        </authorList>
    </citation>
    <scope>NUCLEOTIDE SEQUENCE [LARGE SCALE GENOMIC DNA]</scope>
    <source>
        <strain evidence="2 3">DSM 4813</strain>
    </source>
</reference>
<name>A0A542ZP35_RARFA</name>
<dbReference type="EMBL" id="VFOS01000002">
    <property type="protein sequence ID" value="TQL62077.1"/>
    <property type="molecule type" value="Genomic_DNA"/>
</dbReference>